<evidence type="ECO:0000259" key="4">
    <source>
        <dbReference type="PROSITE" id="PS50887"/>
    </source>
</evidence>
<feature type="signal peptide" evidence="3">
    <location>
        <begin position="1"/>
        <end position="21"/>
    </location>
</feature>
<dbReference type="SUPFAM" id="SSF55781">
    <property type="entry name" value="GAF domain-like"/>
    <property type="match status" value="1"/>
</dbReference>
<dbReference type="InterPro" id="IPR000160">
    <property type="entry name" value="GGDEF_dom"/>
</dbReference>
<dbReference type="PANTHER" id="PTHR45138:SF9">
    <property type="entry name" value="DIGUANYLATE CYCLASE DGCM-RELATED"/>
    <property type="match status" value="1"/>
</dbReference>
<keyword evidence="3" id="KW-0732">Signal</keyword>
<name>A0ABT0BW03_9SPHN</name>
<dbReference type="Gene3D" id="3.30.450.40">
    <property type="match status" value="1"/>
</dbReference>
<comment type="caution">
    <text evidence="5">The sequence shown here is derived from an EMBL/GenBank/DDBJ whole genome shotgun (WGS) entry which is preliminary data.</text>
</comment>
<feature type="chain" id="PRO_5046309593" description="diguanylate cyclase" evidence="3">
    <location>
        <begin position="22"/>
        <end position="400"/>
    </location>
</feature>
<dbReference type="Pfam" id="PF00990">
    <property type="entry name" value="GGDEF"/>
    <property type="match status" value="1"/>
</dbReference>
<evidence type="ECO:0000313" key="6">
    <source>
        <dbReference type="Proteomes" id="UP001202281"/>
    </source>
</evidence>
<evidence type="ECO:0000313" key="5">
    <source>
        <dbReference type="EMBL" id="MCJ2189236.1"/>
    </source>
</evidence>
<evidence type="ECO:0000256" key="3">
    <source>
        <dbReference type="SAM" id="SignalP"/>
    </source>
</evidence>
<reference evidence="5 6" key="1">
    <citation type="submission" date="2022-04" db="EMBL/GenBank/DDBJ databases">
        <title>Identification of a novel bacterium isolated from mangrove sediments.</title>
        <authorList>
            <person name="Pan X."/>
        </authorList>
    </citation>
    <scope>NUCLEOTIDE SEQUENCE [LARGE SCALE GENOMIC DNA]</scope>
    <source>
        <strain evidence="5 6">B2638</strain>
    </source>
</reference>
<dbReference type="PANTHER" id="PTHR45138">
    <property type="entry name" value="REGULATORY COMPONENTS OF SENSORY TRANSDUCTION SYSTEM"/>
    <property type="match status" value="1"/>
</dbReference>
<sequence length="400" mass="43150">MALNALAAGAAILLTGAAAHAAAGTALGCSTFILAVGRVASRRAVDEMAQHLRMFNTAQDTTRQIEELFAMTDMLQAAEDHDEAGAVLMAASQRLLPDFDGALYVFNNSRDRLDLTKSWGGKDKPEPAASLLPSNCWAVKRGKAHINDAENGTLCCMHPVGPGVSVEMPMMARGQVFGLLILTHYQRDAYENLRDMRRIARALTDSMSLALSNIALREKLHTQSLRDPLTGLYNRRYMEDSLERYISLAERTGSATSVLMIDLDNFKRLNDEYGHAKGDAVLRDVAGQLVGALRPSDVVARYGGEELMVILPNCSIEDATAKAEMLRMRIENLSEVHGAPISASFGVACVPETAGNTADVVPVADAALYAAKEAGKNRVVASRRRIPREDASPPCLAVNA</sequence>
<dbReference type="PROSITE" id="PS50887">
    <property type="entry name" value="GGDEF"/>
    <property type="match status" value="1"/>
</dbReference>
<dbReference type="InterPro" id="IPR043128">
    <property type="entry name" value="Rev_trsase/Diguanyl_cyclase"/>
</dbReference>
<proteinExistence type="predicted"/>
<comment type="catalytic activity">
    <reaction evidence="2">
        <text>2 GTP = 3',3'-c-di-GMP + 2 diphosphate</text>
        <dbReference type="Rhea" id="RHEA:24898"/>
        <dbReference type="ChEBI" id="CHEBI:33019"/>
        <dbReference type="ChEBI" id="CHEBI:37565"/>
        <dbReference type="ChEBI" id="CHEBI:58805"/>
        <dbReference type="EC" id="2.7.7.65"/>
    </reaction>
</comment>
<evidence type="ECO:0000256" key="2">
    <source>
        <dbReference type="ARBA" id="ARBA00034247"/>
    </source>
</evidence>
<dbReference type="InterPro" id="IPR050469">
    <property type="entry name" value="Diguanylate_Cyclase"/>
</dbReference>
<accession>A0ABT0BW03</accession>
<feature type="domain" description="GGDEF" evidence="4">
    <location>
        <begin position="254"/>
        <end position="384"/>
    </location>
</feature>
<protein>
    <recommendedName>
        <fullName evidence="1">diguanylate cyclase</fullName>
        <ecNumber evidence="1">2.7.7.65</ecNumber>
    </recommendedName>
</protein>
<dbReference type="EMBL" id="JALHLG010000080">
    <property type="protein sequence ID" value="MCJ2189236.1"/>
    <property type="molecule type" value="Genomic_DNA"/>
</dbReference>
<dbReference type="EC" id="2.7.7.65" evidence="1"/>
<dbReference type="InterPro" id="IPR003018">
    <property type="entry name" value="GAF"/>
</dbReference>
<dbReference type="SUPFAM" id="SSF55073">
    <property type="entry name" value="Nucleotide cyclase"/>
    <property type="match status" value="1"/>
</dbReference>
<keyword evidence="6" id="KW-1185">Reference proteome</keyword>
<dbReference type="InterPro" id="IPR029787">
    <property type="entry name" value="Nucleotide_cyclase"/>
</dbReference>
<organism evidence="5 6">
    <name type="scientific">Novosphingobium beihaiensis</name>
    <dbReference type="NCBI Taxonomy" id="2930389"/>
    <lineage>
        <taxon>Bacteria</taxon>
        <taxon>Pseudomonadati</taxon>
        <taxon>Pseudomonadota</taxon>
        <taxon>Alphaproteobacteria</taxon>
        <taxon>Sphingomonadales</taxon>
        <taxon>Sphingomonadaceae</taxon>
        <taxon>Novosphingobium</taxon>
    </lineage>
</organism>
<dbReference type="Gene3D" id="3.30.70.270">
    <property type="match status" value="1"/>
</dbReference>
<dbReference type="CDD" id="cd01949">
    <property type="entry name" value="GGDEF"/>
    <property type="match status" value="1"/>
</dbReference>
<dbReference type="InterPro" id="IPR029016">
    <property type="entry name" value="GAF-like_dom_sf"/>
</dbReference>
<dbReference type="RefSeq" id="WP_243924607.1">
    <property type="nucleotide sequence ID" value="NZ_JALHLG010000080.1"/>
</dbReference>
<gene>
    <name evidence="5" type="ORF">MTR66_20820</name>
</gene>
<dbReference type="SMART" id="SM00065">
    <property type="entry name" value="GAF"/>
    <property type="match status" value="1"/>
</dbReference>
<evidence type="ECO:0000256" key="1">
    <source>
        <dbReference type="ARBA" id="ARBA00012528"/>
    </source>
</evidence>
<dbReference type="NCBIfam" id="TIGR00254">
    <property type="entry name" value="GGDEF"/>
    <property type="match status" value="1"/>
</dbReference>
<dbReference type="Proteomes" id="UP001202281">
    <property type="component" value="Unassembled WGS sequence"/>
</dbReference>
<dbReference type="SMART" id="SM00267">
    <property type="entry name" value="GGDEF"/>
    <property type="match status" value="1"/>
</dbReference>